<proteinExistence type="predicted"/>
<reference evidence="1" key="1">
    <citation type="submission" date="2024-06" db="EMBL/GenBank/DDBJ databases">
        <authorList>
            <person name="Gannavaram S."/>
            <person name="Nemani S."/>
            <person name="Datta M."/>
            <person name="Picchiottino A."/>
            <person name="Mereddy A."/>
            <person name="Gannavaram N."/>
            <person name="Honeycutt C."/>
            <person name="Tran D."/>
            <person name="Choi K."/>
            <person name="Srinivasan K."/>
            <person name="Johnson A."/>
        </authorList>
    </citation>
    <scope>NUCLEOTIDE SEQUENCE</scope>
</reference>
<name>A0AAU8KXI5_9CAUD</name>
<sequence length="135" mass="15164">MEKFLDVVVVDDYKEGTVVKSRPMLVNIKNIAKVKTSQYIGCCVVATDDEKSYVVQGDYSYIRQRIDDLKHTDVRNCYVFKSGPSTHYVPLDSVSDIRVGENNVVSLVVKTGDVLYTGMTFVDLRKTIIDINFGG</sequence>
<evidence type="ECO:0000313" key="1">
    <source>
        <dbReference type="EMBL" id="XCN28310.1"/>
    </source>
</evidence>
<organism evidence="1">
    <name type="scientific">Pantoea phage Survivor</name>
    <dbReference type="NCBI Taxonomy" id="3232176"/>
    <lineage>
        <taxon>Viruses</taxon>
        <taxon>Duplodnaviria</taxon>
        <taxon>Heunggongvirae</taxon>
        <taxon>Uroviricota</taxon>
        <taxon>Caudoviricetes</taxon>
    </lineage>
</organism>
<dbReference type="EMBL" id="PP885733">
    <property type="protein sequence ID" value="XCN28310.1"/>
    <property type="molecule type" value="Genomic_DNA"/>
</dbReference>
<protein>
    <submittedName>
        <fullName evidence="1">Uncharacterized protein</fullName>
    </submittedName>
</protein>
<accession>A0AAU8KXI5</accession>